<gene>
    <name evidence="1" type="ordered locus">Phep_1352</name>
</gene>
<dbReference type="EMBL" id="CP001681">
    <property type="protein sequence ID" value="ACU03567.1"/>
    <property type="molecule type" value="Genomic_DNA"/>
</dbReference>
<evidence type="ECO:0000313" key="1">
    <source>
        <dbReference type="EMBL" id="ACU03567.1"/>
    </source>
</evidence>
<name>C6XT06_PEDHD</name>
<dbReference type="AlphaFoldDB" id="C6XT06"/>
<organism evidence="1 2">
    <name type="scientific">Pedobacter heparinus (strain ATCC 13125 / DSM 2366 / CIP 104194 / JCM 7457 / NBRC 12017 / NCIMB 9290 / NRRL B-14731 / HIM 762-3)</name>
    <dbReference type="NCBI Taxonomy" id="485917"/>
    <lineage>
        <taxon>Bacteria</taxon>
        <taxon>Pseudomonadati</taxon>
        <taxon>Bacteroidota</taxon>
        <taxon>Sphingobacteriia</taxon>
        <taxon>Sphingobacteriales</taxon>
        <taxon>Sphingobacteriaceae</taxon>
        <taxon>Pedobacter</taxon>
    </lineage>
</organism>
<dbReference type="HOGENOM" id="CLU_1494873_0_0_10"/>
<proteinExistence type="predicted"/>
<reference evidence="1 2" key="1">
    <citation type="journal article" date="2009" name="Stand. Genomic Sci.">
        <title>Complete genome sequence of Pedobacter heparinus type strain (HIM 762-3).</title>
        <authorList>
            <person name="Han C."/>
            <person name="Spring S."/>
            <person name="Lapidus A."/>
            <person name="Del Rio T.G."/>
            <person name="Tice H."/>
            <person name="Copeland A."/>
            <person name="Cheng J.F."/>
            <person name="Lucas S."/>
            <person name="Chen F."/>
            <person name="Nolan M."/>
            <person name="Bruce D."/>
            <person name="Goodwin L."/>
            <person name="Pitluck S."/>
            <person name="Ivanova N."/>
            <person name="Mavromatis K."/>
            <person name="Mikhailova N."/>
            <person name="Pati A."/>
            <person name="Chen A."/>
            <person name="Palaniappan K."/>
            <person name="Land M."/>
            <person name="Hauser L."/>
            <person name="Chang Y.J."/>
            <person name="Jeffries C.C."/>
            <person name="Saunders E."/>
            <person name="Chertkov O."/>
            <person name="Brettin T."/>
            <person name="Goker M."/>
            <person name="Rohde M."/>
            <person name="Bristow J."/>
            <person name="Eisen J.A."/>
            <person name="Markowitz V."/>
            <person name="Hugenholtz P."/>
            <person name="Kyrpides N.C."/>
            <person name="Klenk H.P."/>
            <person name="Detter J.C."/>
        </authorList>
    </citation>
    <scope>NUCLEOTIDE SEQUENCE [LARGE SCALE GENOMIC DNA]</scope>
    <source>
        <strain evidence="2">ATCC 13125 / DSM 2366 / CIP 104194 / JCM 7457 / NBRC 12017 / NCIMB 9290 / NRRL B-14731 / HIM 762-3</strain>
    </source>
</reference>
<dbReference type="RefSeq" id="WP_012781511.1">
    <property type="nucleotide sequence ID" value="NC_013061.1"/>
</dbReference>
<protein>
    <submittedName>
        <fullName evidence="1">Uncharacterized protein</fullName>
    </submittedName>
</protein>
<keyword evidence="2" id="KW-1185">Reference proteome</keyword>
<sequence length="180" mass="20070">MLNLVARLWEHKDCKGAHLDLGVGSYRAENLGSFEYKTSALEVPLGLNVTLFGHWACDPKDKLFDYHPGKWDYVGDDFNDRTRSVVVLPKSIFYVANAAGFNWIHETHPIPAGYDLYCDEETCNKGSWGVWIENGSTLRIRVNHGGGWCGVAITLKENGGQPSKLLFGSQDHRTVKLGDS</sequence>
<dbReference type="OrthoDB" id="5523448at2"/>
<accession>C6XT06</accession>
<dbReference type="STRING" id="485917.Phep_1352"/>
<dbReference type="Gene3D" id="2.60.20.10">
    <property type="entry name" value="Crystallins"/>
    <property type="match status" value="1"/>
</dbReference>
<dbReference type="KEGG" id="phe:Phep_1352"/>
<evidence type="ECO:0000313" key="2">
    <source>
        <dbReference type="Proteomes" id="UP000000852"/>
    </source>
</evidence>
<dbReference type="Proteomes" id="UP000000852">
    <property type="component" value="Chromosome"/>
</dbReference>